<evidence type="ECO:0000256" key="1">
    <source>
        <dbReference type="SAM" id="SignalP"/>
    </source>
</evidence>
<keyword evidence="1" id="KW-0732">Signal</keyword>
<reference evidence="2" key="1">
    <citation type="submission" date="2010-05" db="EMBL/GenBank/DDBJ databases">
        <title>The Genome Sequence of Magnaporthe poae strain ATCC 64411.</title>
        <authorList>
            <consortium name="The Broad Institute Genome Sequencing Platform"/>
            <consortium name="Broad Institute Genome Sequencing Center for Infectious Disease"/>
            <person name="Ma L.-J."/>
            <person name="Dead R."/>
            <person name="Young S."/>
            <person name="Zeng Q."/>
            <person name="Koehrsen M."/>
            <person name="Alvarado L."/>
            <person name="Berlin A."/>
            <person name="Chapman S.B."/>
            <person name="Chen Z."/>
            <person name="Freedman E."/>
            <person name="Gellesch M."/>
            <person name="Goldberg J."/>
            <person name="Griggs A."/>
            <person name="Gujja S."/>
            <person name="Heilman E.R."/>
            <person name="Heiman D."/>
            <person name="Hepburn T."/>
            <person name="Howarth C."/>
            <person name="Jen D."/>
            <person name="Larson L."/>
            <person name="Mehta T."/>
            <person name="Neiman D."/>
            <person name="Pearson M."/>
            <person name="Roberts A."/>
            <person name="Saif S."/>
            <person name="Shea T."/>
            <person name="Shenoy N."/>
            <person name="Sisk P."/>
            <person name="Stolte C."/>
            <person name="Sykes S."/>
            <person name="Walk T."/>
            <person name="White J."/>
            <person name="Yandava C."/>
            <person name="Haas B."/>
            <person name="Nusbaum C."/>
            <person name="Birren B."/>
        </authorList>
    </citation>
    <scope>NUCLEOTIDE SEQUENCE</scope>
    <source>
        <strain evidence="2">ATCC 64411</strain>
    </source>
</reference>
<protein>
    <submittedName>
        <fullName evidence="2 3">Uncharacterized protein</fullName>
    </submittedName>
</protein>
<evidence type="ECO:0000313" key="2">
    <source>
        <dbReference type="EMBL" id="KLU90227.1"/>
    </source>
</evidence>
<dbReference type="VEuPathDB" id="FungiDB:MAPG_09191"/>
<dbReference type="EMBL" id="GL876974">
    <property type="protein sequence ID" value="KLU90227.1"/>
    <property type="molecule type" value="Genomic_DNA"/>
</dbReference>
<reference evidence="3" key="5">
    <citation type="submission" date="2015-06" db="UniProtKB">
        <authorList>
            <consortium name="EnsemblFungi"/>
        </authorList>
    </citation>
    <scope>IDENTIFICATION</scope>
    <source>
        <strain evidence="3">ATCC 64411</strain>
    </source>
</reference>
<gene>
    <name evidence="2" type="ORF">MAPG_09191</name>
</gene>
<evidence type="ECO:0000313" key="4">
    <source>
        <dbReference type="Proteomes" id="UP000011715"/>
    </source>
</evidence>
<proteinExistence type="predicted"/>
<reference evidence="4" key="2">
    <citation type="submission" date="2010-05" db="EMBL/GenBank/DDBJ databases">
        <title>The genome sequence of Magnaporthe poae strain ATCC 64411.</title>
        <authorList>
            <person name="Ma L.-J."/>
            <person name="Dead R."/>
            <person name="Young S."/>
            <person name="Zeng Q."/>
            <person name="Koehrsen M."/>
            <person name="Alvarado L."/>
            <person name="Berlin A."/>
            <person name="Chapman S.B."/>
            <person name="Chen Z."/>
            <person name="Freedman E."/>
            <person name="Gellesch M."/>
            <person name="Goldberg J."/>
            <person name="Griggs A."/>
            <person name="Gujja S."/>
            <person name="Heilman E.R."/>
            <person name="Heiman D."/>
            <person name="Hepburn T."/>
            <person name="Howarth C."/>
            <person name="Jen D."/>
            <person name="Larson L."/>
            <person name="Mehta T."/>
            <person name="Neiman D."/>
            <person name="Pearson M."/>
            <person name="Roberts A."/>
            <person name="Saif S."/>
            <person name="Shea T."/>
            <person name="Shenoy N."/>
            <person name="Sisk P."/>
            <person name="Stolte C."/>
            <person name="Sykes S."/>
            <person name="Walk T."/>
            <person name="White J."/>
            <person name="Yandava C."/>
            <person name="Haas B."/>
            <person name="Nusbaum C."/>
            <person name="Birren B."/>
        </authorList>
    </citation>
    <scope>NUCLEOTIDE SEQUENCE [LARGE SCALE GENOMIC DNA]</scope>
    <source>
        <strain evidence="4">ATCC 64411 / 73-15</strain>
    </source>
</reference>
<sequence>MLPALLACLCLHSLVDLPIYFRRPLLTGATPSNGAGTNSGSTGGRYWFGEVYRGGPTTPANYERVTDPAFGITDSQMYTVKA</sequence>
<reference evidence="3" key="4">
    <citation type="journal article" date="2015" name="G3 (Bethesda)">
        <title>Genome sequences of three phytopathogenic species of the Magnaporthaceae family of fungi.</title>
        <authorList>
            <person name="Okagaki L.H."/>
            <person name="Nunes C.C."/>
            <person name="Sailsbery J."/>
            <person name="Clay B."/>
            <person name="Brown D."/>
            <person name="John T."/>
            <person name="Oh Y."/>
            <person name="Young N."/>
            <person name="Fitzgerald M."/>
            <person name="Haas B.J."/>
            <person name="Zeng Q."/>
            <person name="Young S."/>
            <person name="Adiconis X."/>
            <person name="Fan L."/>
            <person name="Levin J.Z."/>
            <person name="Mitchell T.K."/>
            <person name="Okubara P.A."/>
            <person name="Farman M.L."/>
            <person name="Kohn L.M."/>
            <person name="Birren B."/>
            <person name="Ma L.-J."/>
            <person name="Dean R.A."/>
        </authorList>
    </citation>
    <scope>NUCLEOTIDE SEQUENCE</scope>
    <source>
        <strain evidence="3">ATCC 64411 / 73-15</strain>
    </source>
</reference>
<organism evidence="3 4">
    <name type="scientific">Magnaporthiopsis poae (strain ATCC 64411 / 73-15)</name>
    <name type="common">Kentucky bluegrass fungus</name>
    <name type="synonym">Magnaporthe poae</name>
    <dbReference type="NCBI Taxonomy" id="644358"/>
    <lineage>
        <taxon>Eukaryota</taxon>
        <taxon>Fungi</taxon>
        <taxon>Dikarya</taxon>
        <taxon>Ascomycota</taxon>
        <taxon>Pezizomycotina</taxon>
        <taxon>Sordariomycetes</taxon>
        <taxon>Sordariomycetidae</taxon>
        <taxon>Magnaporthales</taxon>
        <taxon>Magnaporthaceae</taxon>
        <taxon>Magnaporthiopsis</taxon>
    </lineage>
</organism>
<accession>A0A0C4E9B2</accession>
<keyword evidence="4" id="KW-1185">Reference proteome</keyword>
<dbReference type="EnsemblFungi" id="MAPG_09191T0">
    <property type="protein sequence ID" value="MAPG_09191T0"/>
    <property type="gene ID" value="MAPG_09191"/>
</dbReference>
<dbReference type="Proteomes" id="UP000011715">
    <property type="component" value="Unassembled WGS sequence"/>
</dbReference>
<dbReference type="eggNOG" id="ENOG502SXDG">
    <property type="taxonomic scope" value="Eukaryota"/>
</dbReference>
<dbReference type="OrthoDB" id="4175349at2759"/>
<feature type="chain" id="PRO_5009385826" evidence="1">
    <location>
        <begin position="17"/>
        <end position="82"/>
    </location>
</feature>
<reference evidence="2" key="3">
    <citation type="submission" date="2011-03" db="EMBL/GenBank/DDBJ databases">
        <title>Annotation of Magnaporthe poae ATCC 64411.</title>
        <authorList>
            <person name="Ma L.-J."/>
            <person name="Dead R."/>
            <person name="Young S.K."/>
            <person name="Zeng Q."/>
            <person name="Gargeya S."/>
            <person name="Fitzgerald M."/>
            <person name="Haas B."/>
            <person name="Abouelleil A."/>
            <person name="Alvarado L."/>
            <person name="Arachchi H.M."/>
            <person name="Berlin A."/>
            <person name="Brown A."/>
            <person name="Chapman S.B."/>
            <person name="Chen Z."/>
            <person name="Dunbar C."/>
            <person name="Freedman E."/>
            <person name="Gearin G."/>
            <person name="Gellesch M."/>
            <person name="Goldberg J."/>
            <person name="Griggs A."/>
            <person name="Gujja S."/>
            <person name="Heiman D."/>
            <person name="Howarth C."/>
            <person name="Larson L."/>
            <person name="Lui A."/>
            <person name="MacDonald P.J.P."/>
            <person name="Mehta T."/>
            <person name="Montmayeur A."/>
            <person name="Murphy C."/>
            <person name="Neiman D."/>
            <person name="Pearson M."/>
            <person name="Priest M."/>
            <person name="Roberts A."/>
            <person name="Saif S."/>
            <person name="Shea T."/>
            <person name="Shenoy N."/>
            <person name="Sisk P."/>
            <person name="Stolte C."/>
            <person name="Sykes S."/>
            <person name="Yandava C."/>
            <person name="Wortman J."/>
            <person name="Nusbaum C."/>
            <person name="Birren B."/>
        </authorList>
    </citation>
    <scope>NUCLEOTIDE SEQUENCE</scope>
    <source>
        <strain evidence="2">ATCC 64411</strain>
    </source>
</reference>
<evidence type="ECO:0000313" key="3">
    <source>
        <dbReference type="EnsemblFungi" id="MAPG_09191T0"/>
    </source>
</evidence>
<dbReference type="EMBL" id="ADBL01002251">
    <property type="status" value="NOT_ANNOTATED_CDS"/>
    <property type="molecule type" value="Genomic_DNA"/>
</dbReference>
<feature type="signal peptide" evidence="1">
    <location>
        <begin position="1"/>
        <end position="16"/>
    </location>
</feature>
<dbReference type="AlphaFoldDB" id="A0A0C4E9B2"/>
<name>A0A0C4E9B2_MAGP6</name>